<dbReference type="AlphaFoldDB" id="A0A1B4VCW1"/>
<dbReference type="InterPro" id="IPR016830">
    <property type="entry name" value="UbiT"/>
</dbReference>
<accession>A0A1B4VCW1</accession>
<dbReference type="Pfam" id="PF02036">
    <property type="entry name" value="SCP2"/>
    <property type="match status" value="1"/>
</dbReference>
<dbReference type="InterPro" id="IPR003033">
    <property type="entry name" value="SCP2_sterol-bd_dom"/>
</dbReference>
<evidence type="ECO:0000259" key="2">
    <source>
        <dbReference type="Pfam" id="PF02036"/>
    </source>
</evidence>
<feature type="domain" description="SCP2" evidence="2">
    <location>
        <begin position="28"/>
        <end position="122"/>
    </location>
</feature>
<dbReference type="RefSeq" id="WP_096457946.1">
    <property type="nucleotide sequence ID" value="NZ_AP014936.1"/>
</dbReference>
<comment type="pathway">
    <text evidence="1">Cofactor biosynthesis; ubiquinone biosynthesis.</text>
</comment>
<gene>
    <name evidence="1" type="primary">ubiT</name>
    <name evidence="3" type="ORF">SVA_0365</name>
</gene>
<sequence>MLPDPLTLWLRAVPDRAHTAVLAAIFTHLLRGQPLRARLAELAGKRVRLEITDGGSVLDFEITPVGLRAAAGAEPHVRIRGRVEDFLALALRREDPDTLFFNRRLSLEGETEAGLHVKNLLDALEYDLEAHVRDVLGGAPARLALGLLRATPLARRLSGVSGVPRARS</sequence>
<dbReference type="GO" id="GO:0006744">
    <property type="term" value="P:ubiquinone biosynthetic process"/>
    <property type="evidence" value="ECO:0007669"/>
    <property type="project" value="UniProtKB-UniRule"/>
</dbReference>
<dbReference type="UniPathway" id="UPA00232"/>
<name>A0A1B4VCW1_9GAMM</name>
<keyword evidence="1" id="KW-0831">Ubiquinone biosynthesis</keyword>
<evidence type="ECO:0000256" key="1">
    <source>
        <dbReference type="HAMAP-Rule" id="MF_02231"/>
    </source>
</evidence>
<organism evidence="3 4">
    <name type="scientific">Sulfurifustis variabilis</name>
    <dbReference type="NCBI Taxonomy" id="1675686"/>
    <lineage>
        <taxon>Bacteria</taxon>
        <taxon>Pseudomonadati</taxon>
        <taxon>Pseudomonadota</taxon>
        <taxon>Gammaproteobacteria</taxon>
        <taxon>Acidiferrobacterales</taxon>
        <taxon>Acidiferrobacteraceae</taxon>
        <taxon>Sulfurifustis</taxon>
    </lineage>
</organism>
<dbReference type="SUPFAM" id="SSF55718">
    <property type="entry name" value="SCP-like"/>
    <property type="match status" value="1"/>
</dbReference>
<dbReference type="EMBL" id="AP014936">
    <property type="protein sequence ID" value="BAU46947.1"/>
    <property type="molecule type" value="Genomic_DNA"/>
</dbReference>
<dbReference type="InterPro" id="IPR036527">
    <property type="entry name" value="SCP2_sterol-bd_dom_sf"/>
</dbReference>
<dbReference type="OrthoDB" id="5292463at2"/>
<evidence type="ECO:0000313" key="4">
    <source>
        <dbReference type="Proteomes" id="UP000218899"/>
    </source>
</evidence>
<proteinExistence type="inferred from homology"/>
<comment type="function">
    <text evidence="1">Required for O(2)-independent ubiquinone (coenzyme Q) biosynthesis. Likely functions as an accessory factor.</text>
</comment>
<keyword evidence="4" id="KW-1185">Reference proteome</keyword>
<evidence type="ECO:0000313" key="3">
    <source>
        <dbReference type="EMBL" id="BAU46947.1"/>
    </source>
</evidence>
<protein>
    <recommendedName>
        <fullName evidence="1">Ubiquinone biosynthesis accessory factor UbiT</fullName>
    </recommendedName>
</protein>
<dbReference type="Proteomes" id="UP000218899">
    <property type="component" value="Chromosome"/>
</dbReference>
<dbReference type="KEGG" id="sva:SVA_0365"/>
<comment type="similarity">
    <text evidence="1">Belongs to the UbiT family.</text>
</comment>
<reference evidence="3 4" key="1">
    <citation type="submission" date="2015-08" db="EMBL/GenBank/DDBJ databases">
        <title>Complete genome sequence of Sulfurifustis variabilis.</title>
        <authorList>
            <person name="Miura A."/>
            <person name="Kojima H."/>
            <person name="Fukui M."/>
        </authorList>
    </citation>
    <scope>NUCLEOTIDE SEQUENCE [LARGE SCALE GENOMIC DNA]</scope>
    <source>
        <strain evidence="4">skN76</strain>
    </source>
</reference>
<dbReference type="HAMAP" id="MF_02231">
    <property type="entry name" value="UbiT"/>
    <property type="match status" value="1"/>
</dbReference>